<organism evidence="2 3">
    <name type="scientific">Pseudozobellia thermophila</name>
    <dbReference type="NCBI Taxonomy" id="192903"/>
    <lineage>
        <taxon>Bacteria</taxon>
        <taxon>Pseudomonadati</taxon>
        <taxon>Bacteroidota</taxon>
        <taxon>Flavobacteriia</taxon>
        <taxon>Flavobacteriales</taxon>
        <taxon>Flavobacteriaceae</taxon>
        <taxon>Pseudozobellia</taxon>
    </lineage>
</organism>
<dbReference type="STRING" id="192903.SAMN04488513_11818"/>
<dbReference type="RefSeq" id="WP_072995857.1">
    <property type="nucleotide sequence ID" value="NZ_FQYU01000018.1"/>
</dbReference>
<keyword evidence="1" id="KW-0812">Transmembrane</keyword>
<protein>
    <submittedName>
        <fullName evidence="2">Uncharacterized protein</fullName>
    </submittedName>
</protein>
<gene>
    <name evidence="2" type="ORF">SAMN04488513_11818</name>
</gene>
<keyword evidence="3" id="KW-1185">Reference proteome</keyword>
<accession>A0A1M6P5D0</accession>
<name>A0A1M6P5D0_9FLAO</name>
<reference evidence="3" key="1">
    <citation type="submission" date="2016-11" db="EMBL/GenBank/DDBJ databases">
        <authorList>
            <person name="Varghese N."/>
            <person name="Submissions S."/>
        </authorList>
    </citation>
    <scope>NUCLEOTIDE SEQUENCE [LARGE SCALE GENOMIC DNA]</scope>
    <source>
        <strain evidence="3">DSM 19858</strain>
    </source>
</reference>
<evidence type="ECO:0000313" key="3">
    <source>
        <dbReference type="Proteomes" id="UP000184543"/>
    </source>
</evidence>
<keyword evidence="1" id="KW-0472">Membrane</keyword>
<sequence>MKTVLRYILACNYSFARRWVNPKYGGDVMWTTVHGFLTPISFIAAGIFVFFIGITGIKDYSNSSWPYILGLAMVMLPIGYGLRKPTKNAIFKWGIEKEFKSLSKKQRRKRNTVAFLFFFFGFYLFMYLGIKYIAP</sequence>
<feature type="transmembrane region" description="Helical" evidence="1">
    <location>
        <begin position="64"/>
        <end position="82"/>
    </location>
</feature>
<feature type="transmembrane region" description="Helical" evidence="1">
    <location>
        <begin position="28"/>
        <end position="52"/>
    </location>
</feature>
<keyword evidence="1" id="KW-1133">Transmembrane helix</keyword>
<dbReference type="EMBL" id="FQYU01000018">
    <property type="protein sequence ID" value="SHK03177.1"/>
    <property type="molecule type" value="Genomic_DNA"/>
</dbReference>
<evidence type="ECO:0000256" key="1">
    <source>
        <dbReference type="SAM" id="Phobius"/>
    </source>
</evidence>
<feature type="transmembrane region" description="Helical" evidence="1">
    <location>
        <begin position="113"/>
        <end position="134"/>
    </location>
</feature>
<dbReference type="OrthoDB" id="1460910at2"/>
<evidence type="ECO:0000313" key="2">
    <source>
        <dbReference type="EMBL" id="SHK03177.1"/>
    </source>
</evidence>
<dbReference type="AlphaFoldDB" id="A0A1M6P5D0"/>
<dbReference type="Proteomes" id="UP000184543">
    <property type="component" value="Unassembled WGS sequence"/>
</dbReference>
<proteinExistence type="predicted"/>